<accession>A0A397TH35</accession>
<reference evidence="1 2" key="1">
    <citation type="submission" date="2018-06" db="EMBL/GenBank/DDBJ databases">
        <title>Comparative genomics reveals the genomic features of Rhizophagus irregularis, R. cerebriforme, R. diaphanum and Gigaspora rosea, and their symbiotic lifestyle signature.</title>
        <authorList>
            <person name="Morin E."/>
            <person name="San Clemente H."/>
            <person name="Chen E.C.H."/>
            <person name="De La Providencia I."/>
            <person name="Hainaut M."/>
            <person name="Kuo A."/>
            <person name="Kohler A."/>
            <person name="Murat C."/>
            <person name="Tang N."/>
            <person name="Roy S."/>
            <person name="Loubradou J."/>
            <person name="Henrissat B."/>
            <person name="Grigoriev I.V."/>
            <person name="Corradi N."/>
            <person name="Roux C."/>
            <person name="Martin F.M."/>
        </authorList>
    </citation>
    <scope>NUCLEOTIDE SEQUENCE [LARGE SCALE GENOMIC DNA]</scope>
    <source>
        <strain evidence="1 2">DAOM 227022</strain>
    </source>
</reference>
<sequence length="152" mass="16856">MSFDYSQELSSDYEKLLEMMKDMFINSLCSGIFQYEHLQKNPTEILEAIYQHETYTELWKFCLEKILAVGCDAVFSEAAVNHDSVFSEAALGHNAIFPEAAGVCNFAFKAAGIGAGNIVSNSCATEGDAGGHDSVLTEGNYSYYTRNFINDW</sequence>
<gene>
    <name evidence="1" type="ORF">C1645_818473</name>
</gene>
<dbReference type="AlphaFoldDB" id="A0A397TH35"/>
<keyword evidence="2" id="KW-1185">Reference proteome</keyword>
<evidence type="ECO:0000313" key="1">
    <source>
        <dbReference type="EMBL" id="RIA94184.1"/>
    </source>
</evidence>
<dbReference type="Proteomes" id="UP000265703">
    <property type="component" value="Unassembled WGS sequence"/>
</dbReference>
<dbReference type="EMBL" id="QKYT01000088">
    <property type="protein sequence ID" value="RIA94184.1"/>
    <property type="molecule type" value="Genomic_DNA"/>
</dbReference>
<name>A0A397TH35_9GLOM</name>
<comment type="caution">
    <text evidence="1">The sequence shown here is derived from an EMBL/GenBank/DDBJ whole genome shotgun (WGS) entry which is preliminary data.</text>
</comment>
<proteinExistence type="predicted"/>
<evidence type="ECO:0000313" key="2">
    <source>
        <dbReference type="Proteomes" id="UP000265703"/>
    </source>
</evidence>
<protein>
    <submittedName>
        <fullName evidence="1">Uncharacterized protein</fullName>
    </submittedName>
</protein>
<organism evidence="1 2">
    <name type="scientific">Glomus cerebriforme</name>
    <dbReference type="NCBI Taxonomy" id="658196"/>
    <lineage>
        <taxon>Eukaryota</taxon>
        <taxon>Fungi</taxon>
        <taxon>Fungi incertae sedis</taxon>
        <taxon>Mucoromycota</taxon>
        <taxon>Glomeromycotina</taxon>
        <taxon>Glomeromycetes</taxon>
        <taxon>Glomerales</taxon>
        <taxon>Glomeraceae</taxon>
        <taxon>Glomus</taxon>
    </lineage>
</organism>